<dbReference type="GO" id="GO:0004357">
    <property type="term" value="F:glutamate-cysteine ligase activity"/>
    <property type="evidence" value="ECO:0007669"/>
    <property type="project" value="UniProtKB-EC"/>
</dbReference>
<dbReference type="PIRSF" id="PIRSF012666">
    <property type="entry name" value="UCP012666"/>
    <property type="match status" value="1"/>
</dbReference>
<dbReference type="KEGG" id="amd:AMED_8474"/>
<dbReference type="Proteomes" id="UP000000328">
    <property type="component" value="Chromosome"/>
</dbReference>
<dbReference type="PANTHER" id="PTHR36510">
    <property type="entry name" value="GLUTAMATE--CYSTEINE LIGASE 2-RELATED"/>
    <property type="match status" value="1"/>
</dbReference>
<evidence type="ECO:0000313" key="3">
    <source>
        <dbReference type="Proteomes" id="UP000000328"/>
    </source>
</evidence>
<sequence>MVMGMDLEAQSFNTLDRGRYRRKVQRCLDTLARMLTDGSFSFPRKNIGLEVELNLVDRELRPSMTNTAVLEALDDPSFTTELGQHNIELNVPPRPLAGDSALQLEGDLRAYLDTAATKARDTGSSLAMIGILPTLKHEHFDQKWLTNKTRYSTLNDQIFAARGERTVLAMEGVPLPGRQPERLRSYAESILPEAACTSVQLHLQVAPEEFAAHWNAAQCLAGLQIALASNSPFLLGKALWHETRIPLFLQATDTRPEELKNQGVRPRVWFGERWITSIFDLFEENVRYFPGLLPETDAEDPIEALDAGQAPKLTELRMHNGTIWRWNRPVYDVVDGLPHLRVENRVLPAGPTVVDTVANAAFFYGAQRALAEAERPVWSQMSFQAAEENFYAGARRGFDGQLYWPGIGWIPPDELALRVLLPLAHEGLRRSDVSDEARERYLGIIERRCLARRTGATWQRDYVLRAQERGLDREAALSLMLGRYLELSESGEPVHTWPVAD</sequence>
<dbReference type="EMBL" id="CP002000">
    <property type="protein sequence ID" value="ADJ50170.1"/>
    <property type="molecule type" value="Genomic_DNA"/>
</dbReference>
<evidence type="ECO:0008006" key="4">
    <source>
        <dbReference type="Google" id="ProtNLM"/>
    </source>
</evidence>
<comment type="catalytic activity">
    <reaction evidence="1">
        <text>L-cysteine + L-glutamate + ATP = gamma-L-glutamyl-L-cysteine + ADP + phosphate + H(+)</text>
        <dbReference type="Rhea" id="RHEA:13285"/>
        <dbReference type="ChEBI" id="CHEBI:15378"/>
        <dbReference type="ChEBI" id="CHEBI:29985"/>
        <dbReference type="ChEBI" id="CHEBI:30616"/>
        <dbReference type="ChEBI" id="CHEBI:35235"/>
        <dbReference type="ChEBI" id="CHEBI:43474"/>
        <dbReference type="ChEBI" id="CHEBI:58173"/>
        <dbReference type="ChEBI" id="CHEBI:456216"/>
        <dbReference type="EC" id="6.3.2.2"/>
    </reaction>
</comment>
<dbReference type="eggNOG" id="COG2170">
    <property type="taxonomic scope" value="Bacteria"/>
</dbReference>
<proteinExistence type="predicted"/>
<dbReference type="InterPro" id="IPR050141">
    <property type="entry name" value="GCL_type2/YbdK_subfam"/>
</dbReference>
<gene>
    <name evidence="2" type="ordered locus">AMED_8474</name>
</gene>
<protein>
    <recommendedName>
        <fullName evidence="4">Glutamate--cysteine ligase</fullName>
    </recommendedName>
</protein>
<dbReference type="InterPro" id="IPR014746">
    <property type="entry name" value="Gln_synth/guanido_kin_cat_dom"/>
</dbReference>
<dbReference type="AlphaFoldDB" id="A0A0H3DH00"/>
<reference evidence="2 3" key="1">
    <citation type="journal article" date="2010" name="Cell Res.">
        <title>Complete genome sequence of the rifamycin SV-producing Amycolatopsis mediterranei U32 revealed its genetic characteristics in phylogeny and metabolism.</title>
        <authorList>
            <person name="Zhao W."/>
            <person name="Zhong Y."/>
            <person name="Yuan H."/>
            <person name="Wang J."/>
            <person name="Zheng H."/>
            <person name="Wang Y."/>
            <person name="Cen X."/>
            <person name="Xu F."/>
            <person name="Bai J."/>
            <person name="Han X."/>
            <person name="Lu G."/>
            <person name="Zhu Y."/>
            <person name="Shao Z."/>
            <person name="Yan H."/>
            <person name="Li C."/>
            <person name="Peng N."/>
            <person name="Zhang Z."/>
            <person name="Zhang Y."/>
            <person name="Lin W."/>
            <person name="Fan Y."/>
            <person name="Qin Z."/>
            <person name="Hu Y."/>
            <person name="Zhu B."/>
            <person name="Wang S."/>
            <person name="Ding X."/>
            <person name="Zhao G.P."/>
        </authorList>
    </citation>
    <scope>NUCLEOTIDE SEQUENCE [LARGE SCALE GENOMIC DNA]</scope>
    <source>
        <strain evidence="3">U-32</strain>
    </source>
</reference>
<dbReference type="PANTHER" id="PTHR36510:SF3">
    <property type="entry name" value="CONSERVED PROTEIN"/>
    <property type="match status" value="1"/>
</dbReference>
<dbReference type="HOGENOM" id="CLU_029030_0_0_11"/>
<dbReference type="GO" id="GO:0042398">
    <property type="term" value="P:modified amino acid biosynthetic process"/>
    <property type="evidence" value="ECO:0007669"/>
    <property type="project" value="InterPro"/>
</dbReference>
<dbReference type="InterPro" id="IPR016602">
    <property type="entry name" value="UCP012666"/>
</dbReference>
<dbReference type="Pfam" id="PF04107">
    <property type="entry name" value="GCS2"/>
    <property type="match status" value="1"/>
</dbReference>
<accession>A0A0H3DH00</accession>
<dbReference type="OrthoDB" id="240589at2"/>
<organism evidence="2 3">
    <name type="scientific">Amycolatopsis mediterranei (strain U-32)</name>
    <dbReference type="NCBI Taxonomy" id="749927"/>
    <lineage>
        <taxon>Bacteria</taxon>
        <taxon>Bacillati</taxon>
        <taxon>Actinomycetota</taxon>
        <taxon>Actinomycetes</taxon>
        <taxon>Pseudonocardiales</taxon>
        <taxon>Pseudonocardiaceae</taxon>
        <taxon>Amycolatopsis</taxon>
    </lineage>
</organism>
<dbReference type="SUPFAM" id="SSF55931">
    <property type="entry name" value="Glutamine synthetase/guanido kinase"/>
    <property type="match status" value="1"/>
</dbReference>
<name>A0A0H3DH00_AMYMU</name>
<dbReference type="InterPro" id="IPR006336">
    <property type="entry name" value="GCS2"/>
</dbReference>
<dbReference type="PATRIC" id="fig|749927.5.peg.8799"/>
<dbReference type="Gene3D" id="3.30.590.20">
    <property type="match status" value="1"/>
</dbReference>
<evidence type="ECO:0000256" key="1">
    <source>
        <dbReference type="ARBA" id="ARBA00048819"/>
    </source>
</evidence>
<evidence type="ECO:0000313" key="2">
    <source>
        <dbReference type="EMBL" id="ADJ50170.1"/>
    </source>
</evidence>